<protein>
    <submittedName>
        <fullName evidence="1">Uncharacterized protein</fullName>
    </submittedName>
</protein>
<proteinExistence type="predicted"/>
<keyword evidence="2" id="KW-1185">Reference proteome</keyword>
<sequence>MWNYVMKLQLKFPAESIQRCRHGDSNCLVGVLNKLLKTSSKGIPSLGIGPLDPLSFEDLRSHIEVPLKVDFTISNSKLVGIQNGVITDVVSNENTFKKIKFFSGFGKDPKTSQFEIHGLFPLLTSFGDVSYSATLFSREFKQQDSFMHTIRDSKFKIRLLCYTQVVNEKVYLIVKQTIYESTVSSSLMSIKNPLLQAIANGASGQVALKNISDASLSRALQDIVVKVFHRFPYNDLFINN</sequence>
<dbReference type="EMBL" id="WJQU01000002">
    <property type="protein sequence ID" value="KAJ6641215.1"/>
    <property type="molecule type" value="Genomic_DNA"/>
</dbReference>
<evidence type="ECO:0000313" key="2">
    <source>
        <dbReference type="Proteomes" id="UP001151699"/>
    </source>
</evidence>
<dbReference type="InterPro" id="IPR038606">
    <property type="entry name" value="To_sf"/>
</dbReference>
<dbReference type="SMART" id="SM00700">
    <property type="entry name" value="JHBP"/>
    <property type="match status" value="1"/>
</dbReference>
<dbReference type="Gene3D" id="3.15.10.30">
    <property type="entry name" value="Haemolymph juvenile hormone binding protein"/>
    <property type="match status" value="1"/>
</dbReference>
<dbReference type="Pfam" id="PF06585">
    <property type="entry name" value="JHBP"/>
    <property type="match status" value="1"/>
</dbReference>
<gene>
    <name evidence="1" type="ORF">Bhyg_06150</name>
</gene>
<accession>A0A9Q0S2J8</accession>
<reference evidence="1" key="1">
    <citation type="submission" date="2022-07" db="EMBL/GenBank/DDBJ databases">
        <authorList>
            <person name="Trinca V."/>
            <person name="Uliana J.V.C."/>
            <person name="Torres T.T."/>
            <person name="Ward R.J."/>
            <person name="Monesi N."/>
        </authorList>
    </citation>
    <scope>NUCLEOTIDE SEQUENCE</scope>
    <source>
        <strain evidence="1">HSMRA1968</strain>
        <tissue evidence="1">Whole embryos</tissue>
    </source>
</reference>
<comment type="caution">
    <text evidence="1">The sequence shown here is derived from an EMBL/GenBank/DDBJ whole genome shotgun (WGS) entry which is preliminary data.</text>
</comment>
<evidence type="ECO:0000313" key="1">
    <source>
        <dbReference type="EMBL" id="KAJ6641215.1"/>
    </source>
</evidence>
<dbReference type="OrthoDB" id="7419171at2759"/>
<dbReference type="Proteomes" id="UP001151699">
    <property type="component" value="Chromosome B"/>
</dbReference>
<name>A0A9Q0S2J8_9DIPT</name>
<dbReference type="AlphaFoldDB" id="A0A9Q0S2J8"/>
<dbReference type="InterPro" id="IPR010562">
    <property type="entry name" value="Haemolymph_juvenile_hormone-bd"/>
</dbReference>
<organism evidence="1 2">
    <name type="scientific">Pseudolycoriella hygida</name>
    <dbReference type="NCBI Taxonomy" id="35572"/>
    <lineage>
        <taxon>Eukaryota</taxon>
        <taxon>Metazoa</taxon>
        <taxon>Ecdysozoa</taxon>
        <taxon>Arthropoda</taxon>
        <taxon>Hexapoda</taxon>
        <taxon>Insecta</taxon>
        <taxon>Pterygota</taxon>
        <taxon>Neoptera</taxon>
        <taxon>Endopterygota</taxon>
        <taxon>Diptera</taxon>
        <taxon>Nematocera</taxon>
        <taxon>Sciaroidea</taxon>
        <taxon>Sciaridae</taxon>
        <taxon>Pseudolycoriella</taxon>
    </lineage>
</organism>